<name>A0A9D2B223_9FIRM</name>
<dbReference type="EMBL" id="DXEX01000026">
    <property type="protein sequence ID" value="HIX58283.1"/>
    <property type="molecule type" value="Genomic_DNA"/>
</dbReference>
<comment type="caution">
    <text evidence="2">The sequence shown here is derived from an EMBL/GenBank/DDBJ whole genome shotgun (WGS) entry which is preliminary data.</text>
</comment>
<evidence type="ECO:0000313" key="3">
    <source>
        <dbReference type="Proteomes" id="UP000886817"/>
    </source>
</evidence>
<dbReference type="InterPro" id="IPR025736">
    <property type="entry name" value="PucR_C-HTH_dom"/>
</dbReference>
<organism evidence="2 3">
    <name type="scientific">Candidatus Blautia gallistercoris</name>
    <dbReference type="NCBI Taxonomy" id="2838490"/>
    <lineage>
        <taxon>Bacteria</taxon>
        <taxon>Bacillati</taxon>
        <taxon>Bacillota</taxon>
        <taxon>Clostridia</taxon>
        <taxon>Lachnospirales</taxon>
        <taxon>Lachnospiraceae</taxon>
        <taxon>Blautia</taxon>
    </lineage>
</organism>
<evidence type="ECO:0000259" key="1">
    <source>
        <dbReference type="Pfam" id="PF13556"/>
    </source>
</evidence>
<dbReference type="Pfam" id="PF13556">
    <property type="entry name" value="HTH_30"/>
    <property type="match status" value="1"/>
</dbReference>
<evidence type="ECO:0000313" key="2">
    <source>
        <dbReference type="EMBL" id="HIX58283.1"/>
    </source>
</evidence>
<dbReference type="AlphaFoldDB" id="A0A9D2B223"/>
<reference evidence="2" key="1">
    <citation type="journal article" date="2021" name="PeerJ">
        <title>Extensive microbial diversity within the chicken gut microbiome revealed by metagenomics and culture.</title>
        <authorList>
            <person name="Gilroy R."/>
            <person name="Ravi A."/>
            <person name="Getino M."/>
            <person name="Pursley I."/>
            <person name="Horton D.L."/>
            <person name="Alikhan N.F."/>
            <person name="Baker D."/>
            <person name="Gharbi K."/>
            <person name="Hall N."/>
            <person name="Watson M."/>
            <person name="Adriaenssens E.M."/>
            <person name="Foster-Nyarko E."/>
            <person name="Jarju S."/>
            <person name="Secka A."/>
            <person name="Antonio M."/>
            <person name="Oren A."/>
            <person name="Chaudhuri R.R."/>
            <person name="La Ragione R."/>
            <person name="Hildebrand F."/>
            <person name="Pallen M.J."/>
        </authorList>
    </citation>
    <scope>NUCLEOTIDE SEQUENCE</scope>
    <source>
        <strain evidence="2">ChiSjej1B19-8411</strain>
    </source>
</reference>
<dbReference type="SUPFAM" id="SSF46689">
    <property type="entry name" value="Homeodomain-like"/>
    <property type="match status" value="1"/>
</dbReference>
<gene>
    <name evidence="2" type="ORF">IAA45_00995</name>
</gene>
<protein>
    <submittedName>
        <fullName evidence="2">Helix-turn-helix domain-containing protein</fullName>
    </submittedName>
</protein>
<proteinExistence type="predicted"/>
<reference evidence="2" key="2">
    <citation type="submission" date="2021-04" db="EMBL/GenBank/DDBJ databases">
        <authorList>
            <person name="Gilroy R."/>
        </authorList>
    </citation>
    <scope>NUCLEOTIDE SEQUENCE</scope>
    <source>
        <strain evidence="2">ChiSjej1B19-8411</strain>
    </source>
</reference>
<sequence length="216" mass="25514">MRKAGKRKERELNGKPYGFRLRLLFPDSIVFSSAHVLLLIQHDPEKKMPEEIRERLENFLRKEELLCGVSVEFHDFYNLQYACQQSRIVLQQAEEAGLIRYFDEDYKNTILDSLYKVANIKAFCHPRLLQLWQNGGAEKRMLLMVVETYLGTGGNMNQTAQLLEIHRNTLLHRLNRLAAEWGIELRNLSQEQRFYMEFSCMILNYLSNKENVKDLL</sequence>
<dbReference type="Gene3D" id="1.10.10.2840">
    <property type="entry name" value="PucR C-terminal helix-turn-helix domain"/>
    <property type="match status" value="1"/>
</dbReference>
<dbReference type="InterPro" id="IPR009057">
    <property type="entry name" value="Homeodomain-like_sf"/>
</dbReference>
<dbReference type="InterPro" id="IPR042070">
    <property type="entry name" value="PucR_C-HTH_sf"/>
</dbReference>
<feature type="domain" description="PucR C-terminal helix-turn-helix" evidence="1">
    <location>
        <begin position="142"/>
        <end position="195"/>
    </location>
</feature>
<dbReference type="Proteomes" id="UP000886817">
    <property type="component" value="Unassembled WGS sequence"/>
</dbReference>
<accession>A0A9D2B223</accession>